<evidence type="ECO:0000313" key="6">
    <source>
        <dbReference type="Proteomes" id="UP000198853"/>
    </source>
</evidence>
<evidence type="ECO:0000256" key="4">
    <source>
        <dbReference type="PIRSR" id="PIRSR000858-1"/>
    </source>
</evidence>
<comment type="similarity">
    <text evidence="1 3">Belongs to the 3-oxoacid CoA-transferase family.</text>
</comment>
<evidence type="ECO:0000256" key="2">
    <source>
        <dbReference type="ARBA" id="ARBA00022679"/>
    </source>
</evidence>
<dbReference type="SMART" id="SM00882">
    <property type="entry name" value="CoA_trans"/>
    <property type="match status" value="1"/>
</dbReference>
<keyword evidence="6" id="KW-1185">Reference proteome</keyword>
<dbReference type="EMBL" id="FNEN01000004">
    <property type="protein sequence ID" value="SDI68284.1"/>
    <property type="molecule type" value="Genomic_DNA"/>
</dbReference>
<dbReference type="RefSeq" id="WP_090397424.1">
    <property type="nucleotide sequence ID" value="NZ_FNEN01000004.1"/>
</dbReference>
<keyword evidence="2 3" id="KW-0808">Transferase</keyword>
<dbReference type="InterPro" id="IPR014388">
    <property type="entry name" value="3-oxoacid_CoA-transferase"/>
</dbReference>
<reference evidence="5 6" key="1">
    <citation type="submission" date="2016-10" db="EMBL/GenBank/DDBJ databases">
        <authorList>
            <person name="de Groot N.N."/>
        </authorList>
    </citation>
    <scope>NUCLEOTIDE SEQUENCE [LARGE SCALE GENOMIC DNA]</scope>
    <source>
        <strain evidence="5 6">DSM 21771</strain>
    </source>
</reference>
<dbReference type="GO" id="GO:0008410">
    <property type="term" value="F:CoA-transferase activity"/>
    <property type="evidence" value="ECO:0007669"/>
    <property type="project" value="InterPro"/>
</dbReference>
<dbReference type="InterPro" id="IPR037171">
    <property type="entry name" value="NagB/RpiA_transferase-like"/>
</dbReference>
<name>A0A1G8MKA5_9BACI</name>
<proteinExistence type="inferred from homology"/>
<accession>A0A1G8MKA5</accession>
<dbReference type="Proteomes" id="UP000198853">
    <property type="component" value="Unassembled WGS sequence"/>
</dbReference>
<feature type="active site" description="5-glutamyl coenzyme A thioester intermediate" evidence="4">
    <location>
        <position position="327"/>
    </location>
</feature>
<dbReference type="PANTHER" id="PTHR43293">
    <property type="entry name" value="ACETATE COA-TRANSFERASE YDIF"/>
    <property type="match status" value="1"/>
</dbReference>
<dbReference type="PIRSF" id="PIRSF000858">
    <property type="entry name" value="SCOT-t"/>
    <property type="match status" value="1"/>
</dbReference>
<dbReference type="Gene3D" id="3.40.1080.10">
    <property type="entry name" value="Glutaconate Coenzyme A-transferase"/>
    <property type="match status" value="2"/>
</dbReference>
<sequence length="532" mass="58740">MKGKKIEPYDVIKNIKDRDTLAVCGFTLMGACEDILREIESNFLREGSPNHLTLLHAAGHSDRENGIEHLAHEGLVERIIGSHWGLAPKWGDLISANKVEAHCLPQGQLTHLFRDTSGGKPGTYSKVGLGTFIDPRLEGGRVNEKALQKESLVDVLKIKNEEYLFYNQVPIDACIIRGTTSDEFGNITMEDEALKLETLSVAQSTKRYGGLVIVQVKNYVKRGTLAAKDVIIPGTCVDYIVETKDEENNHRQTSGSFYTPIYTGAKKAPDQEMEPKPLNVRKVIGRRAVQELFPEAIVNLGTGIPGDMVGPVSSEEGILQYINLTVESGAIGGIPLGGTDFGISRSPEAIIEHANQFDYYNGRGVDITFMGGAEFDRIGSVNVSKFGKVTTGCGGFIDITQNAKKVIFCSTFTASGLQVAMEGGELRITQEGKFIKFVDTLNQVTFSGDYARDQKQEVLYVTERAVFKLTTDGIMLTEIAPGISLEEDILKQMKFRPLIHPQVKKMDKSLFQKSSMGFKKEFMKKSEQLERI</sequence>
<dbReference type="GO" id="GO:0046952">
    <property type="term" value="P:ketone body catabolic process"/>
    <property type="evidence" value="ECO:0007669"/>
    <property type="project" value="InterPro"/>
</dbReference>
<organism evidence="5 6">
    <name type="scientific">Natribacillus halophilus</name>
    <dbReference type="NCBI Taxonomy" id="549003"/>
    <lineage>
        <taxon>Bacteria</taxon>
        <taxon>Bacillati</taxon>
        <taxon>Bacillota</taxon>
        <taxon>Bacilli</taxon>
        <taxon>Bacillales</taxon>
        <taxon>Bacillaceae</taxon>
        <taxon>Natribacillus</taxon>
    </lineage>
</organism>
<dbReference type="PROSITE" id="PS51257">
    <property type="entry name" value="PROKAR_LIPOPROTEIN"/>
    <property type="match status" value="1"/>
</dbReference>
<evidence type="ECO:0000256" key="3">
    <source>
        <dbReference type="PIRNR" id="PIRNR000858"/>
    </source>
</evidence>
<gene>
    <name evidence="5" type="ORF">SAMN04488123_104207</name>
</gene>
<dbReference type="Pfam" id="PF01144">
    <property type="entry name" value="CoA_trans"/>
    <property type="match status" value="1"/>
</dbReference>
<protein>
    <submittedName>
        <fullName evidence="5">Propionate CoA-transferase</fullName>
    </submittedName>
</protein>
<dbReference type="AlphaFoldDB" id="A0A1G8MKA5"/>
<evidence type="ECO:0000313" key="5">
    <source>
        <dbReference type="EMBL" id="SDI68284.1"/>
    </source>
</evidence>
<dbReference type="OrthoDB" id="9805230at2"/>
<dbReference type="SUPFAM" id="SSF100950">
    <property type="entry name" value="NagB/RpiA/CoA transferase-like"/>
    <property type="match status" value="2"/>
</dbReference>
<dbReference type="InterPro" id="IPR004165">
    <property type="entry name" value="CoA_trans_fam_I"/>
</dbReference>
<dbReference type="PANTHER" id="PTHR43293:SF1">
    <property type="entry name" value="ACETATE COA-TRANSFERASE YDIF"/>
    <property type="match status" value="1"/>
</dbReference>
<evidence type="ECO:0000256" key="1">
    <source>
        <dbReference type="ARBA" id="ARBA00007154"/>
    </source>
</evidence>